<accession>A0A1U9UI17</accession>
<dbReference type="InterPro" id="IPR037010">
    <property type="entry name" value="VitB12-dep_Met_synth_activ_sf"/>
</dbReference>
<comment type="function">
    <text evidence="10">Catalyzes the transfer of a methyl group from methyl-cobalamin to homocysteine, yielding enzyme-bound cob(I)alamin and methionine. Subsequently, remethylates the cofactor using methyltetrahydrofolate.</text>
</comment>
<dbReference type="Pfam" id="PF00809">
    <property type="entry name" value="Pterin_bind"/>
    <property type="match status" value="1"/>
</dbReference>
<keyword evidence="3 10" id="KW-0846">Cobalamin</keyword>
<evidence type="ECO:0000259" key="16">
    <source>
        <dbReference type="PROSITE" id="PS51337"/>
    </source>
</evidence>
<dbReference type="FunFam" id="3.20.20.20:FF:000002">
    <property type="entry name" value="Methionine synthase"/>
    <property type="match status" value="1"/>
</dbReference>
<dbReference type="NCBIfam" id="TIGR02082">
    <property type="entry name" value="metH"/>
    <property type="match status" value="1"/>
</dbReference>
<keyword evidence="10" id="KW-0862">Zinc</keyword>
<feature type="binding site" description="axial binding residue" evidence="11">
    <location>
        <position position="443"/>
    </location>
    <ligand>
        <name>methylcob(III)alamin</name>
        <dbReference type="ChEBI" id="CHEBI:28115"/>
    </ligand>
    <ligandPart>
        <name>Co</name>
        <dbReference type="ChEBI" id="CHEBI:27638"/>
    </ligandPart>
</feature>
<dbReference type="Gene3D" id="1.10.1240.10">
    <property type="entry name" value="Methionine synthase domain"/>
    <property type="match status" value="1"/>
</dbReference>
<dbReference type="InterPro" id="IPR000489">
    <property type="entry name" value="Pterin-binding_dom"/>
</dbReference>
<dbReference type="PANTHER" id="PTHR45833:SF1">
    <property type="entry name" value="METHIONINE SYNTHASE"/>
    <property type="match status" value="1"/>
</dbReference>
<feature type="binding site" evidence="12">
    <location>
        <position position="548"/>
    </location>
    <ligand>
        <name>methylcob(III)alamin</name>
        <dbReference type="ChEBI" id="CHEBI:28115"/>
    </ligand>
</feature>
<feature type="domain" description="B12-binding" evidence="15">
    <location>
        <begin position="430"/>
        <end position="569"/>
    </location>
</feature>
<evidence type="ECO:0000259" key="14">
    <source>
        <dbReference type="PROSITE" id="PS50974"/>
    </source>
</evidence>
<dbReference type="InterPro" id="IPR011005">
    <property type="entry name" value="Dihydropteroate_synth-like_sf"/>
</dbReference>
<dbReference type="CDD" id="cd00740">
    <property type="entry name" value="MeTr"/>
    <property type="match status" value="1"/>
</dbReference>
<dbReference type="RefSeq" id="WP_106061996.1">
    <property type="nucleotide sequence ID" value="NZ_CP017757.2"/>
</dbReference>
<dbReference type="SUPFAM" id="SSF47644">
    <property type="entry name" value="Methionine synthase domain"/>
    <property type="match status" value="1"/>
</dbReference>
<evidence type="ECO:0000256" key="7">
    <source>
        <dbReference type="ARBA" id="ARBA00022737"/>
    </source>
</evidence>
<dbReference type="InterPro" id="IPR036724">
    <property type="entry name" value="Cobalamin-bd_sf"/>
</dbReference>
<dbReference type="UniPathway" id="UPA00051">
    <property type="reaction ID" value="UER00081"/>
</dbReference>
<gene>
    <name evidence="17" type="ORF">BJN34_00670</name>
</gene>
<keyword evidence="5 10" id="KW-0949">S-adenosyl-L-methionine</keyword>
<evidence type="ECO:0000313" key="18">
    <source>
        <dbReference type="Proteomes" id="UP000189627"/>
    </source>
</evidence>
<name>A0A1U9UI17_CUPNE</name>
<feature type="domain" description="B12-binding N-terminal" evidence="16">
    <location>
        <begin position="323"/>
        <end position="421"/>
    </location>
</feature>
<dbReference type="Gene3D" id="3.10.196.10">
    <property type="entry name" value="Vitamin B12-dependent methionine synthase, activation domain"/>
    <property type="match status" value="1"/>
</dbReference>
<dbReference type="PROSITE" id="PS50972">
    <property type="entry name" value="PTERIN_BINDING"/>
    <property type="match status" value="1"/>
</dbReference>
<reference evidence="18" key="1">
    <citation type="submission" date="2017-02" db="EMBL/GenBank/DDBJ databases">
        <title>Complete genome sequence of Cupriavidus necator strain NH9, a 3-chlorobenzoate degrader.</title>
        <authorList>
            <person name="Moriuchi R."/>
            <person name="Dohra H."/>
            <person name="Ogawa N."/>
        </authorList>
    </citation>
    <scope>NUCLEOTIDE SEQUENCE [LARGE SCALE GENOMIC DNA]</scope>
    <source>
        <strain evidence="18">NH9</strain>
    </source>
</reference>
<dbReference type="PIRSF" id="PIRSF000381">
    <property type="entry name" value="MetH"/>
    <property type="match status" value="1"/>
</dbReference>
<dbReference type="SUPFAM" id="SSF56507">
    <property type="entry name" value="Methionine synthase activation domain-like"/>
    <property type="match status" value="1"/>
</dbReference>
<feature type="binding site" evidence="12">
    <location>
        <position position="492"/>
    </location>
    <ligand>
        <name>methylcob(III)alamin</name>
        <dbReference type="ChEBI" id="CHEBI:28115"/>
    </ligand>
</feature>
<evidence type="ECO:0000313" key="17">
    <source>
        <dbReference type="EMBL" id="AQV92406.1"/>
    </source>
</evidence>
<dbReference type="InterPro" id="IPR004223">
    <property type="entry name" value="VitB12-dep_Met_synth_activ_dom"/>
</dbReference>
<evidence type="ECO:0000256" key="2">
    <source>
        <dbReference type="ARBA" id="ARBA00022603"/>
    </source>
</evidence>
<sequence length="915" mass="101131">MSDNKLPPRPMRLSGLEPFTIDDDTLFVNVGERTNVTGSKAFARMILNGQFDEALAVARQQVENGAQIIDINMDEAMLDSKAAMVRFLNLIASEPDIARVPIMLDSSKWEVIEAGLQCVQGKPVVNSISLKEGEEQFRHHAELIRRYGAASVVMAFDEKGQADTFARKTEICKRSYDILVNEVGFPPEDIIFDPNIFAVATGIEEHNNYAVDFIDATRWIKQNLPYAKVSGGVSNVSFSFRGNDVVREAIHTVFLYHAIGAGMDMGIVNAGQLGVYDQLDPELRERVEDVVLNRREDSTDRLLEIADRFKGGGAKREENLAWRGTPEQPVPVGDRLAHALVHGITTFIVEDTEEVRQQVEARGGRPIEVIEGPLMDGMNIVGDLFGAGKMFLPQVVKSARVMKQAVAHLLPYIEEEKRLLAEAGGDVKARGKIVIATVKGDVHDIGKNIVSVVLQCNNFEVVNMGVMVPCNEILARAKVEGADIVGLSGLITPSLEEMAYVAAEMQRDDYFRVKKIPLLIGGATTSRVHTAVKIAPNYEGPVVYVPDASRSVSVASSLLSDDGAARYLDELKSDYDRIRTQHANKKATPMVTLAQARANKTPIDWSTYVPPKPKFIGRRVFRNYDLAELANYIDWGPFFQTWDLAGKFPDILNDEIVGESARKVFSDGKAMLSRLIQGRWLTANGVMALLPANTVNDDDIEIYTDETRSKVALTWHNLRQQSERPVVDGVRRPNRCLADFVAPRDSGIADYIGLFAVTAGLDVEKKEAQFEADHDDYSAIMLKALADRFAEGFAECLHERVRKDLWGYDAAEQLSNEQLIAESYRGIRPAPGYPACPEHTVKGPMFEFLDAAEIGMGITESLAMTPAASVSGFYLAHPASTYFSIGKIGQDQLDDMAARRHEDRATLERALAPNL</sequence>
<dbReference type="Pfam" id="PF02310">
    <property type="entry name" value="B12-binding"/>
    <property type="match status" value="1"/>
</dbReference>
<feature type="binding site" evidence="12">
    <location>
        <begin position="882"/>
        <end position="883"/>
    </location>
    <ligand>
        <name>S-adenosyl-L-methionine</name>
        <dbReference type="ChEBI" id="CHEBI:59789"/>
    </ligand>
</feature>
<keyword evidence="10" id="KW-0028">Amino-acid biosynthesis</keyword>
<keyword evidence="7" id="KW-0677">Repeat</keyword>
<protein>
    <recommendedName>
        <fullName evidence="9 10">Methionine synthase</fullName>
        <ecNumber evidence="9 10">2.1.1.13</ecNumber>
    </recommendedName>
    <alternativeName>
        <fullName evidence="10">5-methyltetrahydrofolate--homocysteine methyltransferase</fullName>
    </alternativeName>
</protein>
<dbReference type="InterPro" id="IPR036594">
    <property type="entry name" value="Meth_synthase_dom"/>
</dbReference>
<feature type="binding site" evidence="12">
    <location>
        <position position="828"/>
    </location>
    <ligand>
        <name>S-adenosyl-L-methionine</name>
        <dbReference type="ChEBI" id="CHEBI:59789"/>
    </ligand>
</feature>
<evidence type="ECO:0000259" key="15">
    <source>
        <dbReference type="PROSITE" id="PS51332"/>
    </source>
</evidence>
<feature type="binding site" evidence="12">
    <location>
        <position position="371"/>
    </location>
    <ligand>
        <name>methylcob(III)alamin</name>
        <dbReference type="ChEBI" id="CHEBI:28115"/>
    </ligand>
</feature>
<evidence type="ECO:0000256" key="5">
    <source>
        <dbReference type="ARBA" id="ARBA00022691"/>
    </source>
</evidence>
<dbReference type="AlphaFoldDB" id="A0A1U9UI17"/>
<dbReference type="GO" id="GO:0005829">
    <property type="term" value="C:cytosol"/>
    <property type="evidence" value="ECO:0007669"/>
    <property type="project" value="TreeGrafter"/>
</dbReference>
<dbReference type="FunFam" id="1.10.1240.10:FF:000001">
    <property type="entry name" value="Methionine synthase"/>
    <property type="match status" value="1"/>
</dbReference>
<evidence type="ECO:0000256" key="4">
    <source>
        <dbReference type="ARBA" id="ARBA00022679"/>
    </source>
</evidence>
<dbReference type="SUPFAM" id="SSF52242">
    <property type="entry name" value="Cobalamin (vitamin B12)-binding domain"/>
    <property type="match status" value="1"/>
</dbReference>
<evidence type="ECO:0000256" key="1">
    <source>
        <dbReference type="ARBA" id="ARBA00010398"/>
    </source>
</evidence>
<dbReference type="Pfam" id="PF02965">
    <property type="entry name" value="Met_synt_B12"/>
    <property type="match status" value="1"/>
</dbReference>
<dbReference type="OrthoDB" id="9803687at2"/>
<comment type="catalytic activity">
    <reaction evidence="10">
        <text>(6S)-5-methyl-5,6,7,8-tetrahydrofolate + L-homocysteine = (6S)-5,6,7,8-tetrahydrofolate + L-methionine</text>
        <dbReference type="Rhea" id="RHEA:11172"/>
        <dbReference type="ChEBI" id="CHEBI:18608"/>
        <dbReference type="ChEBI" id="CHEBI:57453"/>
        <dbReference type="ChEBI" id="CHEBI:57844"/>
        <dbReference type="ChEBI" id="CHEBI:58199"/>
        <dbReference type="EC" id="2.1.1.13"/>
    </reaction>
</comment>
<dbReference type="GO" id="GO:0032259">
    <property type="term" value="P:methylation"/>
    <property type="evidence" value="ECO:0007669"/>
    <property type="project" value="UniProtKB-KW"/>
</dbReference>
<evidence type="ECO:0000256" key="3">
    <source>
        <dbReference type="ARBA" id="ARBA00022628"/>
    </source>
</evidence>
<dbReference type="Pfam" id="PF02607">
    <property type="entry name" value="B12-binding_2"/>
    <property type="match status" value="1"/>
</dbReference>
<keyword evidence="10" id="KW-0486">Methionine biosynthesis</keyword>
<dbReference type="GO" id="GO:0008270">
    <property type="term" value="F:zinc ion binding"/>
    <property type="evidence" value="ECO:0007669"/>
    <property type="project" value="UniProtKB-UniRule"/>
</dbReference>
<evidence type="ECO:0000256" key="8">
    <source>
        <dbReference type="ARBA" id="ARBA00023285"/>
    </source>
</evidence>
<dbReference type="Gene3D" id="3.40.50.280">
    <property type="entry name" value="Cobalamin-binding domain"/>
    <property type="match status" value="1"/>
</dbReference>
<dbReference type="SUPFAM" id="SSF51717">
    <property type="entry name" value="Dihydropteroate synthetase-like"/>
    <property type="match status" value="1"/>
</dbReference>
<dbReference type="SMART" id="SM01018">
    <property type="entry name" value="B12-binding_2"/>
    <property type="match status" value="1"/>
</dbReference>
<dbReference type="PROSITE" id="PS51337">
    <property type="entry name" value="B12_BINDING_NTER"/>
    <property type="match status" value="1"/>
</dbReference>
<feature type="domain" description="AdoMet activation" evidence="14">
    <location>
        <begin position="584"/>
        <end position="915"/>
    </location>
</feature>
<feature type="binding site" evidence="12">
    <location>
        <position position="634"/>
    </location>
    <ligand>
        <name>S-adenosyl-L-methionine</name>
        <dbReference type="ChEBI" id="CHEBI:59789"/>
    </ligand>
</feature>
<evidence type="ECO:0000256" key="6">
    <source>
        <dbReference type="ARBA" id="ARBA00022723"/>
    </source>
</evidence>
<dbReference type="CDD" id="cd02069">
    <property type="entry name" value="methionine_synthase_B12_BD"/>
    <property type="match status" value="1"/>
</dbReference>
<dbReference type="InterPro" id="IPR050554">
    <property type="entry name" value="Met_Synthase/Corrinoid"/>
</dbReference>
<dbReference type="GO" id="GO:0046653">
    <property type="term" value="P:tetrahydrofolate metabolic process"/>
    <property type="evidence" value="ECO:0007669"/>
    <property type="project" value="TreeGrafter"/>
</dbReference>
<comment type="cofactor">
    <cofactor evidence="10 11">
        <name>methylcob(III)alamin</name>
        <dbReference type="ChEBI" id="CHEBI:28115"/>
    </cofactor>
</comment>
<dbReference type="EMBL" id="CP017757">
    <property type="protein sequence ID" value="AQV92406.1"/>
    <property type="molecule type" value="Genomic_DNA"/>
</dbReference>
<feature type="domain" description="Pterin-binding" evidence="13">
    <location>
        <begin position="27"/>
        <end position="288"/>
    </location>
</feature>
<evidence type="ECO:0000256" key="11">
    <source>
        <dbReference type="PIRSR" id="PIRSR000381-1"/>
    </source>
</evidence>
<dbReference type="PROSITE" id="PS50974">
    <property type="entry name" value="ADOMET_ACTIVATION"/>
    <property type="match status" value="1"/>
</dbReference>
<comment type="similarity">
    <text evidence="1">Belongs to the vitamin-B12 dependent methionine synthase family.</text>
</comment>
<keyword evidence="2 10" id="KW-0489">Methyltransferase</keyword>
<dbReference type="Proteomes" id="UP000189627">
    <property type="component" value="Chromosome 1"/>
</dbReference>
<evidence type="ECO:0000256" key="12">
    <source>
        <dbReference type="PIRSR" id="PIRSR000381-2"/>
    </source>
</evidence>
<dbReference type="NCBIfam" id="NF007024">
    <property type="entry name" value="PRK09490.1"/>
    <property type="match status" value="1"/>
</dbReference>
<dbReference type="InterPro" id="IPR011822">
    <property type="entry name" value="MetH"/>
</dbReference>
<dbReference type="Gene3D" id="3.20.20.20">
    <property type="entry name" value="Dihydropteroate synthase-like"/>
    <property type="match status" value="1"/>
</dbReference>
<keyword evidence="4 10" id="KW-0808">Transferase</keyword>
<evidence type="ECO:0000256" key="9">
    <source>
        <dbReference type="NCBIfam" id="TIGR02082"/>
    </source>
</evidence>
<dbReference type="EC" id="2.1.1.13" evidence="9 10"/>
<dbReference type="InterPro" id="IPR003759">
    <property type="entry name" value="Cbl-bd_cap"/>
</dbReference>
<keyword evidence="6 10" id="KW-0479">Metal-binding</keyword>
<evidence type="ECO:0000259" key="13">
    <source>
        <dbReference type="PROSITE" id="PS50972"/>
    </source>
</evidence>
<feature type="binding site" evidence="12">
    <location>
        <position position="488"/>
    </location>
    <ligand>
        <name>methylcob(III)alamin</name>
        <dbReference type="ChEBI" id="CHEBI:28115"/>
    </ligand>
</feature>
<dbReference type="PANTHER" id="PTHR45833">
    <property type="entry name" value="METHIONINE SYNTHASE"/>
    <property type="match status" value="1"/>
</dbReference>
<dbReference type="InterPro" id="IPR033706">
    <property type="entry name" value="Met_synthase_B12-bd"/>
</dbReference>
<organism evidence="17 18">
    <name type="scientific">Cupriavidus necator</name>
    <name type="common">Alcaligenes eutrophus</name>
    <name type="synonym">Ralstonia eutropha</name>
    <dbReference type="NCBI Taxonomy" id="106590"/>
    <lineage>
        <taxon>Bacteria</taxon>
        <taxon>Pseudomonadati</taxon>
        <taxon>Pseudomonadota</taxon>
        <taxon>Betaproteobacteria</taxon>
        <taxon>Burkholderiales</taxon>
        <taxon>Burkholderiaceae</taxon>
        <taxon>Cupriavidus</taxon>
    </lineage>
</organism>
<dbReference type="PROSITE" id="PS51332">
    <property type="entry name" value="B12_BINDING"/>
    <property type="match status" value="1"/>
</dbReference>
<feature type="binding site" evidence="12">
    <location>
        <begin position="440"/>
        <end position="444"/>
    </location>
    <ligand>
        <name>methylcob(III)alamin</name>
        <dbReference type="ChEBI" id="CHEBI:28115"/>
    </ligand>
</feature>
<dbReference type="KEGG" id="cuh:BJN34_00670"/>
<dbReference type="GO" id="GO:0031419">
    <property type="term" value="F:cobalamin binding"/>
    <property type="evidence" value="ECO:0007669"/>
    <property type="project" value="UniProtKB-UniRule"/>
</dbReference>
<evidence type="ECO:0000256" key="10">
    <source>
        <dbReference type="PIRNR" id="PIRNR000381"/>
    </source>
</evidence>
<dbReference type="GO" id="GO:0008705">
    <property type="term" value="F:methionine synthase activity"/>
    <property type="evidence" value="ECO:0007669"/>
    <property type="project" value="UniProtKB-UniRule"/>
</dbReference>
<keyword evidence="8 10" id="KW-0170">Cobalt</keyword>
<dbReference type="Gene3D" id="1.10.288.10">
    <property type="entry name" value="Cobalamin-dependent Methionine Synthase, domain 2"/>
    <property type="match status" value="1"/>
</dbReference>
<proteinExistence type="inferred from homology"/>
<comment type="pathway">
    <text evidence="10">Amino-acid biosynthesis; L-methionine biosynthesis via de novo pathway; L-methionine from L-homocysteine (MetH route): step 1/1.</text>
</comment>
<comment type="cofactor">
    <cofactor evidence="10">
        <name>Zn(2+)</name>
        <dbReference type="ChEBI" id="CHEBI:29105"/>
    </cofactor>
</comment>
<dbReference type="GO" id="GO:0050667">
    <property type="term" value="P:homocysteine metabolic process"/>
    <property type="evidence" value="ECO:0007669"/>
    <property type="project" value="TreeGrafter"/>
</dbReference>
<dbReference type="InterPro" id="IPR006158">
    <property type="entry name" value="Cobalamin-bd"/>
</dbReference>
<comment type="domain">
    <text evidence="10">Modular enzyme with four functionally distinct domains. The isolated Hcy-binding domain catalyzes methyl transfer from free methylcobalamin to homocysteine. The Hcy-binding domain in association with the pterin-binding domain catalyzes the methylation of cob(I)alamin by methyltetrahydrofolate and the methylation of homocysteine. The B12-binding domain binds the cofactor. The AdoMet activation domain binds S-adenosyl-L-methionine. Under aerobic conditions cob(I)alamin can be converted to inactive cob(II)alamin. Reductive methylation by S-adenosyl-L-methionine and flavodoxin regenerates methylcobalamin.</text>
</comment>